<feature type="region of interest" description="Disordered" evidence="1">
    <location>
        <begin position="1"/>
        <end position="34"/>
    </location>
</feature>
<accession>A0A173LHK7</accession>
<sequence>MHGRRGVHDRLAGQGVIRMNQPPSMPPGTSPHMPKPAPMKIGLHHFAKVFTKVSTPVVLMLGPGFMRVAAVDRLFFEGPAGAVSAKLNKVVGHLTLETPNGKFLLAAVGAAGSQPFHPGQEQEIIAAQQLAAQDPQTSQVRLAQTLWIGKPGQVDGSYAGGFRSMRDGEAIKQNQIGRIVYEAMGLAGVAVK</sequence>
<feature type="compositionally biased region" description="Pro residues" evidence="1">
    <location>
        <begin position="23"/>
        <end position="34"/>
    </location>
</feature>
<dbReference type="STRING" id="499555.BJL86_0130"/>
<gene>
    <name evidence="2" type="ORF">BJL86_0130</name>
</gene>
<dbReference type="EMBL" id="CP015961">
    <property type="protein sequence ID" value="ANI90941.1"/>
    <property type="molecule type" value="Genomic_DNA"/>
</dbReference>
<evidence type="ECO:0000256" key="1">
    <source>
        <dbReference type="SAM" id="MobiDB-lite"/>
    </source>
</evidence>
<proteinExistence type="predicted"/>
<dbReference type="Proteomes" id="UP000186104">
    <property type="component" value="Chromosome"/>
</dbReference>
<feature type="compositionally biased region" description="Basic and acidic residues" evidence="1">
    <location>
        <begin position="1"/>
        <end position="11"/>
    </location>
</feature>
<organism evidence="2 3">
    <name type="scientific">Dietzia timorensis</name>
    <dbReference type="NCBI Taxonomy" id="499555"/>
    <lineage>
        <taxon>Bacteria</taxon>
        <taxon>Bacillati</taxon>
        <taxon>Actinomycetota</taxon>
        <taxon>Actinomycetes</taxon>
        <taxon>Mycobacteriales</taxon>
        <taxon>Dietziaceae</taxon>
        <taxon>Dietzia</taxon>
    </lineage>
</organism>
<reference evidence="2 3" key="1">
    <citation type="submission" date="2016-06" db="EMBL/GenBank/DDBJ databases">
        <title>Complete genome sequence of a saline-alkali tolerant type strain Dietzia timorensis ID05-A0528T.</title>
        <authorList>
            <person name="Wu X."/>
        </authorList>
    </citation>
    <scope>NUCLEOTIDE SEQUENCE [LARGE SCALE GENOMIC DNA]</scope>
    <source>
        <strain evidence="2 3">ID05-A0528</strain>
    </source>
</reference>
<dbReference type="AlphaFoldDB" id="A0A173LHK7"/>
<keyword evidence="3" id="KW-1185">Reference proteome</keyword>
<evidence type="ECO:0000313" key="3">
    <source>
        <dbReference type="Proteomes" id="UP000186104"/>
    </source>
</evidence>
<evidence type="ECO:0000313" key="2">
    <source>
        <dbReference type="EMBL" id="ANI90941.1"/>
    </source>
</evidence>
<name>A0A173LHK7_9ACTN</name>
<protein>
    <submittedName>
        <fullName evidence="2">Uncharacterized protein</fullName>
    </submittedName>
</protein>
<dbReference type="KEGG" id="dtm:BJL86_0130"/>